<dbReference type="EMBL" id="PCSH01000141">
    <property type="protein sequence ID" value="PIP40060.1"/>
    <property type="molecule type" value="Genomic_DNA"/>
</dbReference>
<proteinExistence type="predicted"/>
<sequence length="89" mass="10284">MQLDKGQRIMIDRELLVKIATYHPMIGATIINQRLELAGKTWVLNESGIHVECGCAKKCKNNIKTILPELPEHIEEQLLKEIRKFGREF</sequence>
<name>A0A2H0A5G3_9BACT</name>
<evidence type="ECO:0000313" key="1">
    <source>
        <dbReference type="EMBL" id="PIP40060.1"/>
    </source>
</evidence>
<gene>
    <name evidence="1" type="ORF">COX18_07940</name>
</gene>
<accession>A0A2H0A5G3</accession>
<dbReference type="AlphaFoldDB" id="A0A2H0A5G3"/>
<reference evidence="1 2" key="1">
    <citation type="submission" date="2017-09" db="EMBL/GenBank/DDBJ databases">
        <title>Depth-based differentiation of microbial function through sediment-hosted aquifers and enrichment of novel symbionts in the deep terrestrial subsurface.</title>
        <authorList>
            <person name="Probst A.J."/>
            <person name="Ladd B."/>
            <person name="Jarett J.K."/>
            <person name="Geller-Mcgrath D.E."/>
            <person name="Sieber C.M."/>
            <person name="Emerson J.B."/>
            <person name="Anantharaman K."/>
            <person name="Thomas B.C."/>
            <person name="Malmstrom R."/>
            <person name="Stieglmeier M."/>
            <person name="Klingl A."/>
            <person name="Woyke T."/>
            <person name="Ryan C.M."/>
            <person name="Banfield J.F."/>
        </authorList>
    </citation>
    <scope>NUCLEOTIDE SEQUENCE [LARGE SCALE GENOMIC DNA]</scope>
    <source>
        <strain evidence="1">CG23_combo_of_CG06-09_8_20_14_all_40_23</strain>
    </source>
</reference>
<dbReference type="Proteomes" id="UP000231067">
    <property type="component" value="Unassembled WGS sequence"/>
</dbReference>
<comment type="caution">
    <text evidence="1">The sequence shown here is derived from an EMBL/GenBank/DDBJ whole genome shotgun (WGS) entry which is preliminary data.</text>
</comment>
<organism evidence="1 2">
    <name type="scientific">Candidatus Desantisbacteria bacterium CG23_combo_of_CG06-09_8_20_14_all_40_23</name>
    <dbReference type="NCBI Taxonomy" id="1974550"/>
    <lineage>
        <taxon>Bacteria</taxon>
        <taxon>Candidatus Desantisiibacteriota</taxon>
    </lineage>
</organism>
<evidence type="ECO:0000313" key="2">
    <source>
        <dbReference type="Proteomes" id="UP000231067"/>
    </source>
</evidence>
<protein>
    <submittedName>
        <fullName evidence="1">Uncharacterized protein</fullName>
    </submittedName>
</protein>